<sequence length="1065" mass="120370">MSQRNQIEVQTYTKIGTGRPSPTGEYQPTITYKGRLKNSINYIAIKSIDIKRQDDAYNLYNFLKDQNHPHILKIYHWYKTANHFWYYIEYCPGGTLLDLLEQDVRLPESIIKIFAVDILDALFYLHTNGVILKDMQPRNILINECGSLKIADFTRAESIDKPQSLNVIVDEDMIEYLAPELLLENGIGSFASDLYSFGALLYRMAAGQVPFKSSLARDPESALFHEAPPLLPGYSNDFNDLVQALLRKNPATRPQWAEVIKHPFWEDLLTNRSKSSSPTEFDVSRLPKNPTREQNRLAGNLTRRASAVAIPAKGVESARISTQSSPKTIESMIMTSELFEPQQLFLNTTIDTVNIPSFKPEELDLKFDINSSIKTEVINVFEQCLNNIRDETPTSKKDRRKYGYIAYLIQKIQNDFVADTIAETPLFSEILKMALELKSASASGLLILYGGIAHNAHNISPSNLSEEALKPLKILAEKEEKVSRKAISAFGEIAFYMASAKTPLVFPSFFEQIIMTNLQNNKDEIMQHYVYHIVSGIVPLPKCSSLFDIKKVEELMMKCNNFPPERPAMLERYAIALCEIYQQIETSNKEHVEDIIIRLMSMGGNSSNTCRQLSLMLASSAKMLYVLKDELGKCLADTFENIKMKALLSVCLCFGDDLKNFLGLSSRFLFVLDKFAQDNWNEVDAVSNWFAQIAWKIIKGNDYSLFQIITPALIVKVCREKMWTNSFQKTFGEKLLQMDFTNPDAVYALQVLEAAVHEGVCSFELVTYISKAFESPEKDTRFLSLKIVADLNSNASKNNTELASFVLEKVLPLAPTILNNSKQSEDDLISEQVLKILSFTANNDKNCVPVIAKKEIYPRVFEKMCQSPSALLLTYHIIQFSGDIIDNFVESGLLEAISDAVKKENIPDSFDVLYAILNPLTKQLTSSPNSQQVLSVISKISKLAELTKICAERLFLGTTKILNCLQVEIYIFSYLPNAIRCPFEDAFPALACRIKEAKFSQEHANVAKRFIEMLFYVSTKSTQTELVKQAMRNCSDFMNALFEASESPIIELSNPSKSLLQIINA</sequence>
<dbReference type="STRING" id="5722.A2DS09"/>
<evidence type="ECO:0000313" key="4">
    <source>
        <dbReference type="Proteomes" id="UP000001542"/>
    </source>
</evidence>
<keyword evidence="3" id="KW-0418">Kinase</keyword>
<evidence type="ECO:0000313" key="3">
    <source>
        <dbReference type="EMBL" id="EAY16779.1"/>
    </source>
</evidence>
<dbReference type="RefSeq" id="XP_001329002.1">
    <property type="nucleotide sequence ID" value="XM_001328967.1"/>
</dbReference>
<evidence type="ECO:0000259" key="2">
    <source>
        <dbReference type="PROSITE" id="PS50011"/>
    </source>
</evidence>
<dbReference type="PROSITE" id="PS50011">
    <property type="entry name" value="PROTEIN_KINASE_DOM"/>
    <property type="match status" value="1"/>
</dbReference>
<dbReference type="GO" id="GO:0004672">
    <property type="term" value="F:protein kinase activity"/>
    <property type="evidence" value="ECO:0007669"/>
    <property type="project" value="InterPro"/>
</dbReference>
<dbReference type="InterPro" id="IPR016024">
    <property type="entry name" value="ARM-type_fold"/>
</dbReference>
<name>A2DS09_TRIV3</name>
<feature type="compositionally biased region" description="Basic and acidic residues" evidence="1">
    <location>
        <begin position="282"/>
        <end position="293"/>
    </location>
</feature>
<feature type="region of interest" description="Disordered" evidence="1">
    <location>
        <begin position="273"/>
        <end position="293"/>
    </location>
</feature>
<reference evidence="3" key="1">
    <citation type="submission" date="2006-10" db="EMBL/GenBank/DDBJ databases">
        <authorList>
            <person name="Amadeo P."/>
            <person name="Zhao Q."/>
            <person name="Wortman J."/>
            <person name="Fraser-Liggett C."/>
            <person name="Carlton J."/>
        </authorList>
    </citation>
    <scope>NUCLEOTIDE SEQUENCE</scope>
    <source>
        <strain evidence="3">G3</strain>
    </source>
</reference>
<dbReference type="GO" id="GO:0005524">
    <property type="term" value="F:ATP binding"/>
    <property type="evidence" value="ECO:0007669"/>
    <property type="project" value="InterPro"/>
</dbReference>
<dbReference type="VEuPathDB" id="TrichDB:TVAG_447380"/>
<reference evidence="3" key="2">
    <citation type="journal article" date="2007" name="Science">
        <title>Draft genome sequence of the sexually transmitted pathogen Trichomonas vaginalis.</title>
        <authorList>
            <person name="Carlton J.M."/>
            <person name="Hirt R.P."/>
            <person name="Silva J.C."/>
            <person name="Delcher A.L."/>
            <person name="Schatz M."/>
            <person name="Zhao Q."/>
            <person name="Wortman J.R."/>
            <person name="Bidwell S.L."/>
            <person name="Alsmark U.C.M."/>
            <person name="Besteiro S."/>
            <person name="Sicheritz-Ponten T."/>
            <person name="Noel C.J."/>
            <person name="Dacks J.B."/>
            <person name="Foster P.G."/>
            <person name="Simillion C."/>
            <person name="Van de Peer Y."/>
            <person name="Miranda-Saavedra D."/>
            <person name="Barton G.J."/>
            <person name="Westrop G.D."/>
            <person name="Mueller S."/>
            <person name="Dessi D."/>
            <person name="Fiori P.L."/>
            <person name="Ren Q."/>
            <person name="Paulsen I."/>
            <person name="Zhang H."/>
            <person name="Bastida-Corcuera F.D."/>
            <person name="Simoes-Barbosa A."/>
            <person name="Brown M.T."/>
            <person name="Hayes R.D."/>
            <person name="Mukherjee M."/>
            <person name="Okumura C.Y."/>
            <person name="Schneider R."/>
            <person name="Smith A.J."/>
            <person name="Vanacova S."/>
            <person name="Villalvazo M."/>
            <person name="Haas B.J."/>
            <person name="Pertea M."/>
            <person name="Feldblyum T.V."/>
            <person name="Utterback T.R."/>
            <person name="Shu C.L."/>
            <person name="Osoegawa K."/>
            <person name="de Jong P.J."/>
            <person name="Hrdy I."/>
            <person name="Horvathova L."/>
            <person name="Zubacova Z."/>
            <person name="Dolezal P."/>
            <person name="Malik S.B."/>
            <person name="Logsdon J.M. Jr."/>
            <person name="Henze K."/>
            <person name="Gupta A."/>
            <person name="Wang C.C."/>
            <person name="Dunne R.L."/>
            <person name="Upcroft J.A."/>
            <person name="Upcroft P."/>
            <person name="White O."/>
            <person name="Salzberg S.L."/>
            <person name="Tang P."/>
            <person name="Chiu C.-H."/>
            <person name="Lee Y.-S."/>
            <person name="Embley T.M."/>
            <person name="Coombs G.H."/>
            <person name="Mottram J.C."/>
            <person name="Tachezy J."/>
            <person name="Fraser-Liggett C.M."/>
            <person name="Johnson P.J."/>
        </authorList>
    </citation>
    <scope>NUCLEOTIDE SEQUENCE [LARGE SCALE GENOMIC DNA]</scope>
    <source>
        <strain evidence="3">G3</strain>
    </source>
</reference>
<dbReference type="InterPro" id="IPR011009">
    <property type="entry name" value="Kinase-like_dom_sf"/>
</dbReference>
<proteinExistence type="predicted"/>
<dbReference type="eggNOG" id="KOG0597">
    <property type="taxonomic scope" value="Eukaryota"/>
</dbReference>
<dbReference type="Pfam" id="PF00069">
    <property type="entry name" value="Pkinase"/>
    <property type="match status" value="1"/>
</dbReference>
<evidence type="ECO:0000256" key="1">
    <source>
        <dbReference type="SAM" id="MobiDB-lite"/>
    </source>
</evidence>
<dbReference type="OrthoDB" id="24822at2759"/>
<dbReference type="Proteomes" id="UP000001542">
    <property type="component" value="Unassembled WGS sequence"/>
</dbReference>
<dbReference type="Gene3D" id="1.10.510.10">
    <property type="entry name" value="Transferase(Phosphotransferase) domain 1"/>
    <property type="match status" value="1"/>
</dbReference>
<gene>
    <name evidence="3" type="ORF">TVAG_447380</name>
</gene>
<organism evidence="3 4">
    <name type="scientific">Trichomonas vaginalis (strain ATCC PRA-98 / G3)</name>
    <dbReference type="NCBI Taxonomy" id="412133"/>
    <lineage>
        <taxon>Eukaryota</taxon>
        <taxon>Metamonada</taxon>
        <taxon>Parabasalia</taxon>
        <taxon>Trichomonadida</taxon>
        <taxon>Trichomonadidae</taxon>
        <taxon>Trichomonas</taxon>
    </lineage>
</organism>
<dbReference type="GO" id="GO:0008017">
    <property type="term" value="F:microtubule binding"/>
    <property type="evidence" value="ECO:0007669"/>
    <property type="project" value="InterPro"/>
</dbReference>
<dbReference type="SMR" id="A2DS09"/>
<dbReference type="SUPFAM" id="SSF48371">
    <property type="entry name" value="ARM repeat"/>
    <property type="match status" value="1"/>
</dbReference>
<dbReference type="PANTHER" id="PTHR46562:SF1">
    <property type="entry name" value="SERINE_THREONINE-PROTEIN KINASE ULK4"/>
    <property type="match status" value="1"/>
</dbReference>
<keyword evidence="3" id="KW-0808">Transferase</keyword>
<dbReference type="AlphaFoldDB" id="A2DS09"/>
<dbReference type="EMBL" id="DS113238">
    <property type="protein sequence ID" value="EAY16779.1"/>
    <property type="molecule type" value="Genomic_DNA"/>
</dbReference>
<feature type="domain" description="Protein kinase" evidence="2">
    <location>
        <begin position="9"/>
        <end position="265"/>
    </location>
</feature>
<keyword evidence="4" id="KW-1185">Reference proteome</keyword>
<accession>A2DS09</accession>
<protein>
    <submittedName>
        <fullName evidence="3">AGC family protein kinase</fullName>
    </submittedName>
</protein>
<dbReference type="InParanoid" id="A2DS09"/>
<dbReference type="SUPFAM" id="SSF56112">
    <property type="entry name" value="Protein kinase-like (PK-like)"/>
    <property type="match status" value="1"/>
</dbReference>
<dbReference type="InterPro" id="IPR044591">
    <property type="entry name" value="RUK"/>
</dbReference>
<dbReference type="PANTHER" id="PTHR46562">
    <property type="entry name" value="SERINE/THREONINE-KINASE ULK4-LIKE PROTEIN-RELATED"/>
    <property type="match status" value="1"/>
</dbReference>
<dbReference type="KEGG" id="tva:4774791"/>
<dbReference type="InterPro" id="IPR000719">
    <property type="entry name" value="Prot_kinase_dom"/>
</dbReference>
<dbReference type="VEuPathDB" id="TrichDB:TVAGG3_1001170"/>